<dbReference type="InterPro" id="IPR036185">
    <property type="entry name" value="DNA_heli_DnaB-like_N_sf"/>
</dbReference>
<keyword evidence="4 12" id="KW-0547">Nucleotide-binding</keyword>
<accession>A0ABR7ICQ6</accession>
<dbReference type="Pfam" id="PF03796">
    <property type="entry name" value="DnaB_C"/>
    <property type="match status" value="1"/>
</dbReference>
<keyword evidence="5 12" id="KW-0378">Hydrolase</keyword>
<dbReference type="SUPFAM" id="SSF52540">
    <property type="entry name" value="P-loop containing nucleoside triphosphate hydrolases"/>
    <property type="match status" value="1"/>
</dbReference>
<dbReference type="Gene3D" id="1.10.860.10">
    <property type="entry name" value="DNAb Helicase, Chain A"/>
    <property type="match status" value="1"/>
</dbReference>
<dbReference type="InterPro" id="IPR007693">
    <property type="entry name" value="DNA_helicase_DnaB-like_N"/>
</dbReference>
<comment type="caution">
    <text evidence="14">The sequence shown here is derived from an EMBL/GenBank/DDBJ whole genome shotgun (WGS) entry which is preliminary data.</text>
</comment>
<dbReference type="GO" id="GO:0016787">
    <property type="term" value="F:hydrolase activity"/>
    <property type="evidence" value="ECO:0007669"/>
    <property type="project" value="UniProtKB-KW"/>
</dbReference>
<organism evidence="14 15">
    <name type="scientific">Roseburia yibonii</name>
    <dbReference type="NCBI Taxonomy" id="2763063"/>
    <lineage>
        <taxon>Bacteria</taxon>
        <taxon>Bacillati</taxon>
        <taxon>Bacillota</taxon>
        <taxon>Clostridia</taxon>
        <taxon>Lachnospirales</taxon>
        <taxon>Lachnospiraceae</taxon>
        <taxon>Roseburia</taxon>
    </lineage>
</organism>
<dbReference type="CDD" id="cd00984">
    <property type="entry name" value="DnaB_C"/>
    <property type="match status" value="1"/>
</dbReference>
<evidence type="ECO:0000256" key="6">
    <source>
        <dbReference type="ARBA" id="ARBA00022806"/>
    </source>
</evidence>
<comment type="similarity">
    <text evidence="1 12">Belongs to the helicase family. DnaB subfamily.</text>
</comment>
<sequence>MEEALMKRVMPNSLEAEQSVIGSMIMDREAIIAASEILLKEDFYHQQYGVLFEAMVELFNEGQPADLVTLQNRLKEKDVPPEVSSLEYVRDLVAAVPTSANVKYYAQIVKEKAVLRKLIKVTENIENECYLGKESLEVILEDTEKKVFELLQNRGGGDYVPIKQVVINTLEKIELASKTKGNVTGIATGFVDLDYKMAGLQPSDLILVAARPSMGKTAFVLNIAQYVAFHSNLTAAIFSLEMSKEQLVNRMFSLESRVDAQVLRSGNLADSDWEKLIEAAGVIGASNLIIDDTPGISISELRSKCRKYKLEHDLKLVIIDYLQLMSGSGRSTDSRQQEISDISRSLKALARELNVPVIALSQLSRAVEQRPDHRPMLSDLRESGAIEQDADVVMFIYRDDYYNKDSENKNIAEIILAKQRNGPIGTVNLVWLPQYTKFANLERN</sequence>
<keyword evidence="8 12" id="KW-0238">DNA-binding</keyword>
<dbReference type="Pfam" id="PF00772">
    <property type="entry name" value="DnaB"/>
    <property type="match status" value="1"/>
</dbReference>
<keyword evidence="3 12" id="KW-0235">DNA replication</keyword>
<name>A0ABR7ICQ6_9FIRM</name>
<reference evidence="14 15" key="1">
    <citation type="submission" date="2020-08" db="EMBL/GenBank/DDBJ databases">
        <title>Genome public.</title>
        <authorList>
            <person name="Liu C."/>
            <person name="Sun Q."/>
        </authorList>
    </citation>
    <scope>NUCLEOTIDE SEQUENCE [LARGE SCALE GENOMIC DNA]</scope>
    <source>
        <strain evidence="14 15">BX0805</strain>
    </source>
</reference>
<evidence type="ECO:0000256" key="5">
    <source>
        <dbReference type="ARBA" id="ARBA00022801"/>
    </source>
</evidence>
<dbReference type="PANTHER" id="PTHR30153">
    <property type="entry name" value="REPLICATIVE DNA HELICASE DNAB"/>
    <property type="match status" value="1"/>
</dbReference>
<comment type="catalytic activity">
    <reaction evidence="10 12">
        <text>ATP + H2O = ADP + phosphate + H(+)</text>
        <dbReference type="Rhea" id="RHEA:13065"/>
        <dbReference type="ChEBI" id="CHEBI:15377"/>
        <dbReference type="ChEBI" id="CHEBI:15378"/>
        <dbReference type="ChEBI" id="CHEBI:30616"/>
        <dbReference type="ChEBI" id="CHEBI:43474"/>
        <dbReference type="ChEBI" id="CHEBI:456216"/>
        <dbReference type="EC" id="5.6.2.3"/>
    </reaction>
</comment>
<dbReference type="PROSITE" id="PS51199">
    <property type="entry name" value="SF4_HELICASE"/>
    <property type="match status" value="1"/>
</dbReference>
<feature type="domain" description="SF4 helicase" evidence="13">
    <location>
        <begin position="179"/>
        <end position="444"/>
    </location>
</feature>
<evidence type="ECO:0000256" key="1">
    <source>
        <dbReference type="ARBA" id="ARBA00008428"/>
    </source>
</evidence>
<evidence type="ECO:0000256" key="2">
    <source>
        <dbReference type="ARBA" id="ARBA00022515"/>
    </source>
</evidence>
<dbReference type="NCBIfam" id="NF004384">
    <property type="entry name" value="PRK05748.1"/>
    <property type="match status" value="1"/>
</dbReference>
<comment type="function">
    <text evidence="12">The main replicative DNA helicase, it participates in initiation and elongation during chromosome replication. Travels ahead of the DNA replisome, separating dsDNA into templates for DNA synthesis. A processive ATP-dependent 5'-3' DNA helicase it has DNA-dependent ATPase activity.</text>
</comment>
<evidence type="ECO:0000313" key="15">
    <source>
        <dbReference type="Proteomes" id="UP000621540"/>
    </source>
</evidence>
<evidence type="ECO:0000256" key="7">
    <source>
        <dbReference type="ARBA" id="ARBA00022840"/>
    </source>
</evidence>
<dbReference type="Proteomes" id="UP000621540">
    <property type="component" value="Unassembled WGS sequence"/>
</dbReference>
<evidence type="ECO:0000256" key="11">
    <source>
        <dbReference type="NCBIfam" id="TIGR00665"/>
    </source>
</evidence>
<dbReference type="SUPFAM" id="SSF48024">
    <property type="entry name" value="N-terminal domain of DnaB helicase"/>
    <property type="match status" value="1"/>
</dbReference>
<keyword evidence="7 12" id="KW-0067">ATP-binding</keyword>
<dbReference type="GO" id="GO:0003678">
    <property type="term" value="F:DNA helicase activity"/>
    <property type="evidence" value="ECO:0007669"/>
    <property type="project" value="UniProtKB-EC"/>
</dbReference>
<dbReference type="PANTHER" id="PTHR30153:SF2">
    <property type="entry name" value="REPLICATIVE DNA HELICASE"/>
    <property type="match status" value="1"/>
</dbReference>
<evidence type="ECO:0000259" key="13">
    <source>
        <dbReference type="PROSITE" id="PS51199"/>
    </source>
</evidence>
<dbReference type="NCBIfam" id="TIGR00665">
    <property type="entry name" value="DnaB"/>
    <property type="match status" value="1"/>
</dbReference>
<keyword evidence="15" id="KW-1185">Reference proteome</keyword>
<dbReference type="EMBL" id="JACOQH010000010">
    <property type="protein sequence ID" value="MBC5754722.1"/>
    <property type="molecule type" value="Genomic_DNA"/>
</dbReference>
<dbReference type="InterPro" id="IPR027417">
    <property type="entry name" value="P-loop_NTPase"/>
</dbReference>
<protein>
    <recommendedName>
        <fullName evidence="11 12">Replicative DNA helicase</fullName>
        <ecNumber evidence="11 12">5.6.2.3</ecNumber>
    </recommendedName>
</protein>
<evidence type="ECO:0000256" key="12">
    <source>
        <dbReference type="RuleBase" id="RU362085"/>
    </source>
</evidence>
<evidence type="ECO:0000256" key="9">
    <source>
        <dbReference type="ARBA" id="ARBA00023235"/>
    </source>
</evidence>
<evidence type="ECO:0000256" key="8">
    <source>
        <dbReference type="ARBA" id="ARBA00023125"/>
    </source>
</evidence>
<keyword evidence="6 12" id="KW-0347">Helicase</keyword>
<evidence type="ECO:0000256" key="10">
    <source>
        <dbReference type="ARBA" id="ARBA00048954"/>
    </source>
</evidence>
<dbReference type="Gene3D" id="3.40.50.300">
    <property type="entry name" value="P-loop containing nucleotide triphosphate hydrolases"/>
    <property type="match status" value="1"/>
</dbReference>
<dbReference type="EC" id="5.6.2.3" evidence="11 12"/>
<proteinExistence type="inferred from homology"/>
<evidence type="ECO:0000256" key="3">
    <source>
        <dbReference type="ARBA" id="ARBA00022705"/>
    </source>
</evidence>
<gene>
    <name evidence="14" type="primary">dnaB</name>
    <name evidence="14" type="ORF">H8Z76_12015</name>
</gene>
<keyword evidence="2 12" id="KW-0639">Primosome</keyword>
<keyword evidence="9" id="KW-0413">Isomerase</keyword>
<dbReference type="InterPro" id="IPR007692">
    <property type="entry name" value="DNA_helicase_DnaB"/>
</dbReference>
<evidence type="ECO:0000256" key="4">
    <source>
        <dbReference type="ARBA" id="ARBA00022741"/>
    </source>
</evidence>
<evidence type="ECO:0000313" key="14">
    <source>
        <dbReference type="EMBL" id="MBC5754722.1"/>
    </source>
</evidence>
<dbReference type="RefSeq" id="WP_022516685.1">
    <property type="nucleotide sequence ID" value="NZ_JACOQH010000010.1"/>
</dbReference>
<dbReference type="InterPro" id="IPR007694">
    <property type="entry name" value="DNA_helicase_DnaB-like_C"/>
</dbReference>
<dbReference type="InterPro" id="IPR016136">
    <property type="entry name" value="DNA_helicase_N/primase_C"/>
</dbReference>